<name>A0A3M7SEF4_BRAPC</name>
<evidence type="ECO:0000256" key="1">
    <source>
        <dbReference type="SAM" id="Phobius"/>
    </source>
</evidence>
<evidence type="ECO:0000313" key="3">
    <source>
        <dbReference type="Proteomes" id="UP000276133"/>
    </source>
</evidence>
<keyword evidence="3" id="KW-1185">Reference proteome</keyword>
<gene>
    <name evidence="2" type="ORF">BpHYR1_049340</name>
</gene>
<evidence type="ECO:0000313" key="2">
    <source>
        <dbReference type="EMBL" id="RNA34152.1"/>
    </source>
</evidence>
<keyword evidence="1" id="KW-1133">Transmembrane helix</keyword>
<accession>A0A3M7SEF4</accession>
<keyword evidence="1" id="KW-0472">Membrane</keyword>
<keyword evidence="1" id="KW-0812">Transmembrane</keyword>
<dbReference type="AlphaFoldDB" id="A0A3M7SEF4"/>
<comment type="caution">
    <text evidence="2">The sequence shown here is derived from an EMBL/GenBank/DDBJ whole genome shotgun (WGS) entry which is preliminary data.</text>
</comment>
<proteinExistence type="predicted"/>
<dbReference type="Proteomes" id="UP000276133">
    <property type="component" value="Unassembled WGS sequence"/>
</dbReference>
<organism evidence="2 3">
    <name type="scientific">Brachionus plicatilis</name>
    <name type="common">Marine rotifer</name>
    <name type="synonym">Brachionus muelleri</name>
    <dbReference type="NCBI Taxonomy" id="10195"/>
    <lineage>
        <taxon>Eukaryota</taxon>
        <taxon>Metazoa</taxon>
        <taxon>Spiralia</taxon>
        <taxon>Gnathifera</taxon>
        <taxon>Rotifera</taxon>
        <taxon>Eurotatoria</taxon>
        <taxon>Monogononta</taxon>
        <taxon>Pseudotrocha</taxon>
        <taxon>Ploima</taxon>
        <taxon>Brachionidae</taxon>
        <taxon>Brachionus</taxon>
    </lineage>
</organism>
<feature type="transmembrane region" description="Helical" evidence="1">
    <location>
        <begin position="42"/>
        <end position="60"/>
    </location>
</feature>
<dbReference type="EMBL" id="REGN01001519">
    <property type="protein sequence ID" value="RNA34152.1"/>
    <property type="molecule type" value="Genomic_DNA"/>
</dbReference>
<protein>
    <submittedName>
        <fullName evidence="2">Uncharacterized protein</fullName>
    </submittedName>
</protein>
<sequence>MLVSIFLYESIQSLIHIKFQQRQAYVQIFLSLKKAFRISYKVKTNLITIYILLLFLIVLLK</sequence>
<reference evidence="2 3" key="1">
    <citation type="journal article" date="2018" name="Sci. Rep.">
        <title>Genomic signatures of local adaptation to the degree of environmental predictability in rotifers.</title>
        <authorList>
            <person name="Franch-Gras L."/>
            <person name="Hahn C."/>
            <person name="Garcia-Roger E.M."/>
            <person name="Carmona M.J."/>
            <person name="Serra M."/>
            <person name="Gomez A."/>
        </authorList>
    </citation>
    <scope>NUCLEOTIDE SEQUENCE [LARGE SCALE GENOMIC DNA]</scope>
    <source>
        <strain evidence="2">HYR1</strain>
    </source>
</reference>